<dbReference type="OrthoDB" id="9806665at2"/>
<accession>A0A4R6UAP1</accession>
<feature type="transmembrane region" description="Helical" evidence="1">
    <location>
        <begin position="6"/>
        <end position="25"/>
    </location>
</feature>
<evidence type="ECO:0000313" key="3">
    <source>
        <dbReference type="Proteomes" id="UP000295510"/>
    </source>
</evidence>
<dbReference type="Proteomes" id="UP000295510">
    <property type="component" value="Unassembled WGS sequence"/>
</dbReference>
<organism evidence="2 3">
    <name type="scientific">Tepidicella xavieri</name>
    <dbReference type="NCBI Taxonomy" id="360241"/>
    <lineage>
        <taxon>Bacteria</taxon>
        <taxon>Pseudomonadati</taxon>
        <taxon>Pseudomonadota</taxon>
        <taxon>Betaproteobacteria</taxon>
        <taxon>Burkholderiales</taxon>
        <taxon>Tepidicella</taxon>
    </lineage>
</organism>
<proteinExistence type="predicted"/>
<dbReference type="GO" id="GO:0016020">
    <property type="term" value="C:membrane"/>
    <property type="evidence" value="ECO:0007669"/>
    <property type="project" value="InterPro"/>
</dbReference>
<feature type="transmembrane region" description="Helical" evidence="1">
    <location>
        <begin position="66"/>
        <end position="86"/>
    </location>
</feature>
<gene>
    <name evidence="2" type="ORF">DFR43_10536</name>
</gene>
<comment type="caution">
    <text evidence="2">The sequence shown here is derived from an EMBL/GenBank/DDBJ whole genome shotgun (WGS) entry which is preliminary data.</text>
</comment>
<feature type="transmembrane region" description="Helical" evidence="1">
    <location>
        <begin position="156"/>
        <end position="181"/>
    </location>
</feature>
<sequence length="182" mass="20102">MHVLLFLLNTLFFFLVGAALLRGWMNTRRMRMTQQPGLFVMAITDWIVQPLRKTLPRAWAQANTDWGSFLAAVMLALAYSAILHAFSGGHLAGVQNLGFVITVPFLAVMFLIRTVLQGLMLLALVYAVLSWIQPHSPIQNVLSRLLDPVLAPIRRVIPLVGGVDLSVLVLIILLQVGLLVIA</sequence>
<keyword evidence="3" id="KW-1185">Reference proteome</keyword>
<keyword evidence="1" id="KW-1133">Transmembrane helix</keyword>
<protein>
    <submittedName>
        <fullName evidence="2">YggT family protein</fullName>
    </submittedName>
</protein>
<keyword evidence="1" id="KW-0812">Transmembrane</keyword>
<keyword evidence="1" id="KW-0472">Membrane</keyword>
<dbReference type="RefSeq" id="WP_133596434.1">
    <property type="nucleotide sequence ID" value="NZ_SNYL01000005.1"/>
</dbReference>
<dbReference type="InterPro" id="IPR003425">
    <property type="entry name" value="CCB3/YggT"/>
</dbReference>
<dbReference type="AlphaFoldDB" id="A0A4R6UAP1"/>
<evidence type="ECO:0000313" key="2">
    <source>
        <dbReference type="EMBL" id="TDQ43688.1"/>
    </source>
</evidence>
<evidence type="ECO:0000256" key="1">
    <source>
        <dbReference type="SAM" id="Phobius"/>
    </source>
</evidence>
<dbReference type="EMBL" id="SNYL01000005">
    <property type="protein sequence ID" value="TDQ43688.1"/>
    <property type="molecule type" value="Genomic_DNA"/>
</dbReference>
<name>A0A4R6UAP1_9BURK</name>
<dbReference type="Pfam" id="PF02325">
    <property type="entry name" value="CCB3_YggT"/>
    <property type="match status" value="2"/>
</dbReference>
<reference evidence="2 3" key="1">
    <citation type="submission" date="2019-03" db="EMBL/GenBank/DDBJ databases">
        <title>Genomic Encyclopedia of Type Strains, Phase IV (KMG-IV): sequencing the most valuable type-strain genomes for metagenomic binning, comparative biology and taxonomic classification.</title>
        <authorList>
            <person name="Goeker M."/>
        </authorList>
    </citation>
    <scope>NUCLEOTIDE SEQUENCE [LARGE SCALE GENOMIC DNA]</scope>
    <source>
        <strain evidence="2 3">DSM 19605</strain>
    </source>
</reference>